<dbReference type="AlphaFoldDB" id="A0A832DG08"/>
<reference evidence="1" key="1">
    <citation type="journal article" date="2020" name="mSystems">
        <title>Genome- and Community-Level Interaction Insights into Carbon Utilization and Element Cycling Functions of Hydrothermarchaeota in Hydrothermal Sediment.</title>
        <authorList>
            <person name="Zhou Z."/>
            <person name="Liu Y."/>
            <person name="Xu W."/>
            <person name="Pan J."/>
            <person name="Luo Z.H."/>
            <person name="Li M."/>
        </authorList>
    </citation>
    <scope>NUCLEOTIDE SEQUENCE [LARGE SCALE GENOMIC DNA]</scope>
    <source>
        <strain evidence="1">SpSt-500</strain>
    </source>
</reference>
<name>A0A832DG08_9BACT</name>
<protein>
    <submittedName>
        <fullName evidence="1">Uncharacterized protein</fullName>
    </submittedName>
</protein>
<accession>A0A832DG08</accession>
<dbReference type="EMBL" id="DSVI01000005">
    <property type="protein sequence ID" value="HGT47295.1"/>
    <property type="molecule type" value="Genomic_DNA"/>
</dbReference>
<organism evidence="1">
    <name type="scientific">Ignavibacterium album</name>
    <dbReference type="NCBI Taxonomy" id="591197"/>
    <lineage>
        <taxon>Bacteria</taxon>
        <taxon>Pseudomonadati</taxon>
        <taxon>Ignavibacteriota</taxon>
        <taxon>Ignavibacteria</taxon>
        <taxon>Ignavibacteriales</taxon>
        <taxon>Ignavibacteriaceae</taxon>
        <taxon>Ignavibacterium</taxon>
    </lineage>
</organism>
<sequence length="565" mass="64474">MFQKKNRQVFYSERNRSSAVNKKFSWLLFLVIFFLNVYDNNFLIAQEVSNYIRIGGSINLSDNFYSSSGIDRRQPANVARGIFRTTVTIYDQIQLPFELYISSQERKFQQPFNQFGVSPRISDWLTLHAGYFSTRISDYTFGDLRLLGGGIELTPGNFRLKFLYGRSRTATESNEFQSFPGIYKQDVYATSIGYGNESVAFFNLNLFHAKDDSNSIRRDSTTISPAENLVSSLKFGFQIIEELSLQSEVAVSAYSSNTTAEKLSDIKFPEFFFTPNTSTRIDGAVRLQLLLKPSNFWSLRFNGQWIGPGFTTLGYSLMPNDLMEFTVAPSVKLLDNKLTIRAQAGIRYNNLRNNRLSTTSRFTGSFGLNWQVSKLFGFDLNYNNNQIKSKHSNDTLKLSNVFNSVSLSPRFMFEEFGGMNNLNFNYSYQNSLDKNIFTSQYSNNKTHSIGIIHSIAFPSTWSFTTSVIFNKSVTSFISTQILNLSENVSRRFLDNKLNITLGGGINFIKTTVNDSQFFFTLNSNYSLEKYGSIGFTLSNNSYRADSELTKTYNELYGSLQYNISF</sequence>
<proteinExistence type="predicted"/>
<comment type="caution">
    <text evidence="1">The sequence shown here is derived from an EMBL/GenBank/DDBJ whole genome shotgun (WGS) entry which is preliminary data.</text>
</comment>
<gene>
    <name evidence="1" type="ORF">ENS56_04630</name>
</gene>
<evidence type="ECO:0000313" key="1">
    <source>
        <dbReference type="EMBL" id="HGT47295.1"/>
    </source>
</evidence>